<dbReference type="SUPFAM" id="SSF51004">
    <property type="entry name" value="C-terminal (heme d1) domain of cytochrome cd1-nitrite reductase"/>
    <property type="match status" value="1"/>
</dbReference>
<name>A0AAD6MWN7_9EURO</name>
<accession>A0AAD6MWN7</accession>
<dbReference type="EMBL" id="JAQJAN010000006">
    <property type="protein sequence ID" value="KAJ5727739.1"/>
    <property type="molecule type" value="Genomic_DNA"/>
</dbReference>
<dbReference type="AlphaFoldDB" id="A0AAD6MWN7"/>
<feature type="chain" id="PRO_5041984251" evidence="1">
    <location>
        <begin position="23"/>
        <end position="404"/>
    </location>
</feature>
<sequence>MMFNTFKSLAIALALGANMALARAPFNSTQIASNSLVSRRLTEYLMPVALETHEFARVPNTNFVLLTQMSDSELIKIELDAATEEPMAYHAFPMGKNSSSQLHGVWPSTRYPGKMWLSLQAENKLLLVDPGKNLTTPPTVLRTINIPAPGNGPHCVFEIGNRVWAGLKVASEETGKYYVFSANVANSTDHTLYECLNSPVFIKEEPTSGLIYVTQDTDSSIMRINVTSGETKQMPIPPSVGNNAVGMISAYGDMSGVWFTLAGNATGGSGTFGHIGATGEMEFFTLKHPLLGVNAGLLHIADASTVADGPALWLLSTSLLSTNSPDALIRVTFSSNMSSIANEEYISMLTQNAMVHRVLPLDNTVLVSELHTFTLAQLKYNNTVAGQWLPAEAVTNNTVYTQAG</sequence>
<protein>
    <submittedName>
        <fullName evidence="2">Uncharacterized protein</fullName>
    </submittedName>
</protein>
<comment type="caution">
    <text evidence="2">The sequence shown here is derived from an EMBL/GenBank/DDBJ whole genome shotgun (WGS) entry which is preliminary data.</text>
</comment>
<dbReference type="InterPro" id="IPR015943">
    <property type="entry name" value="WD40/YVTN_repeat-like_dom_sf"/>
</dbReference>
<evidence type="ECO:0000313" key="2">
    <source>
        <dbReference type="EMBL" id="KAJ5727739.1"/>
    </source>
</evidence>
<dbReference type="InterPro" id="IPR011048">
    <property type="entry name" value="Haem_d1_sf"/>
</dbReference>
<gene>
    <name evidence="2" type="ORF">N7493_005559</name>
</gene>
<dbReference type="Gene3D" id="2.130.10.10">
    <property type="entry name" value="YVTN repeat-like/Quinoprotein amine dehydrogenase"/>
    <property type="match status" value="1"/>
</dbReference>
<reference evidence="2" key="1">
    <citation type="journal article" date="2023" name="IMA Fungus">
        <title>Comparative genomic study of the Penicillium genus elucidates a diverse pangenome and 15 lateral gene transfer events.</title>
        <authorList>
            <person name="Petersen C."/>
            <person name="Sorensen T."/>
            <person name="Nielsen M.R."/>
            <person name="Sondergaard T.E."/>
            <person name="Sorensen J.L."/>
            <person name="Fitzpatrick D.A."/>
            <person name="Frisvad J.C."/>
            <person name="Nielsen K.L."/>
        </authorList>
    </citation>
    <scope>NUCLEOTIDE SEQUENCE</scope>
    <source>
        <strain evidence="2">IBT 17514</strain>
    </source>
</reference>
<proteinExistence type="predicted"/>
<organism evidence="2 3">
    <name type="scientific">Penicillium malachiteum</name>
    <dbReference type="NCBI Taxonomy" id="1324776"/>
    <lineage>
        <taxon>Eukaryota</taxon>
        <taxon>Fungi</taxon>
        <taxon>Dikarya</taxon>
        <taxon>Ascomycota</taxon>
        <taxon>Pezizomycotina</taxon>
        <taxon>Eurotiomycetes</taxon>
        <taxon>Eurotiomycetidae</taxon>
        <taxon>Eurotiales</taxon>
        <taxon>Aspergillaceae</taxon>
        <taxon>Penicillium</taxon>
    </lineage>
</organism>
<keyword evidence="3" id="KW-1185">Reference proteome</keyword>
<reference evidence="2" key="2">
    <citation type="submission" date="2023-01" db="EMBL/GenBank/DDBJ databases">
        <authorList>
            <person name="Petersen C."/>
        </authorList>
    </citation>
    <scope>NUCLEOTIDE SEQUENCE</scope>
    <source>
        <strain evidence="2">IBT 17514</strain>
    </source>
</reference>
<keyword evidence="1" id="KW-0732">Signal</keyword>
<evidence type="ECO:0000313" key="3">
    <source>
        <dbReference type="Proteomes" id="UP001215712"/>
    </source>
</evidence>
<evidence type="ECO:0000256" key="1">
    <source>
        <dbReference type="SAM" id="SignalP"/>
    </source>
</evidence>
<feature type="signal peptide" evidence="1">
    <location>
        <begin position="1"/>
        <end position="22"/>
    </location>
</feature>
<dbReference type="Proteomes" id="UP001215712">
    <property type="component" value="Unassembled WGS sequence"/>
</dbReference>